<evidence type="ECO:0000313" key="1">
    <source>
        <dbReference type="EMBL" id="EQD27518.1"/>
    </source>
</evidence>
<gene>
    <name evidence="1" type="ORF">B1B_19121</name>
</gene>
<organism evidence="1">
    <name type="scientific">mine drainage metagenome</name>
    <dbReference type="NCBI Taxonomy" id="410659"/>
    <lineage>
        <taxon>unclassified sequences</taxon>
        <taxon>metagenomes</taxon>
        <taxon>ecological metagenomes</taxon>
    </lineage>
</organism>
<proteinExistence type="predicted"/>
<reference evidence="1" key="2">
    <citation type="journal article" date="2014" name="ISME J.">
        <title>Microbial stratification in low pH oxic and suboxic macroscopic growths along an acid mine drainage.</title>
        <authorList>
            <person name="Mendez-Garcia C."/>
            <person name="Mesa V."/>
            <person name="Sprenger R.R."/>
            <person name="Richter M."/>
            <person name="Diez M.S."/>
            <person name="Solano J."/>
            <person name="Bargiela R."/>
            <person name="Golyshina O.V."/>
            <person name="Manteca A."/>
            <person name="Ramos J.L."/>
            <person name="Gallego J.R."/>
            <person name="Llorente I."/>
            <person name="Martins Dos Santos V.A."/>
            <person name="Jensen O.N."/>
            <person name="Pelaez A.I."/>
            <person name="Sanchez J."/>
            <person name="Ferrer M."/>
        </authorList>
    </citation>
    <scope>NUCLEOTIDE SEQUENCE</scope>
</reference>
<name>T0Y3B2_9ZZZZ</name>
<dbReference type="Pfam" id="PF04365">
    <property type="entry name" value="BrnT_toxin"/>
    <property type="match status" value="1"/>
</dbReference>
<dbReference type="AlphaFoldDB" id="T0Y3B2"/>
<protein>
    <submittedName>
        <fullName evidence="1">Protein containing DUF497</fullName>
    </submittedName>
</protein>
<accession>T0Y3B2</accession>
<reference evidence="1" key="1">
    <citation type="submission" date="2013-08" db="EMBL/GenBank/DDBJ databases">
        <authorList>
            <person name="Mendez C."/>
            <person name="Richter M."/>
            <person name="Ferrer M."/>
            <person name="Sanchez J."/>
        </authorList>
    </citation>
    <scope>NUCLEOTIDE SEQUENCE</scope>
</reference>
<dbReference type="InterPro" id="IPR007460">
    <property type="entry name" value="BrnT_toxin"/>
</dbReference>
<dbReference type="Gene3D" id="3.10.450.530">
    <property type="entry name" value="Ribonuclease toxin, BrnT, of type II toxin-antitoxin system"/>
    <property type="match status" value="1"/>
</dbReference>
<dbReference type="InterPro" id="IPR038573">
    <property type="entry name" value="BrnT_sf"/>
</dbReference>
<sequence length="87" mass="10021">MLTFEFDESKSQSNLSKHGINFMDAQLLWNDPSLLEIAAKTDDESRYLEIGLINGKHWSAVITYRGTTIRLISVRRSRNEEVALYES</sequence>
<comment type="caution">
    <text evidence="1">The sequence shown here is derived from an EMBL/GenBank/DDBJ whole genome shotgun (WGS) entry which is preliminary data.</text>
</comment>
<dbReference type="EMBL" id="AUZY01012849">
    <property type="protein sequence ID" value="EQD27518.1"/>
    <property type="molecule type" value="Genomic_DNA"/>
</dbReference>